<name>A0A099KC77_COLPS</name>
<dbReference type="InterPro" id="IPR036388">
    <property type="entry name" value="WH-like_DNA-bd_sf"/>
</dbReference>
<dbReference type="PROSITE" id="PS51755">
    <property type="entry name" value="OMPR_PHOB"/>
    <property type="match status" value="1"/>
</dbReference>
<dbReference type="InterPro" id="IPR039420">
    <property type="entry name" value="WalR-like"/>
</dbReference>
<reference evidence="10 11" key="1">
    <citation type="submission" date="2014-08" db="EMBL/GenBank/DDBJ databases">
        <title>Genomic and Phenotypic Diversity of Colwellia psychrerythraea strains from Disparate Marine Basins.</title>
        <authorList>
            <person name="Techtmann S.M."/>
            <person name="Stelling S.C."/>
            <person name="Utturkar S.M."/>
            <person name="Alshibli N."/>
            <person name="Harris A."/>
            <person name="Brown S.D."/>
            <person name="Hazen T.C."/>
        </authorList>
    </citation>
    <scope>NUCLEOTIDE SEQUENCE [LARGE SCALE GENOMIC DNA]</scope>
    <source>
        <strain evidence="10 11">ND2E</strain>
    </source>
</reference>
<organism evidence="10 11">
    <name type="scientific">Colwellia psychrerythraea</name>
    <name type="common">Vibrio psychroerythus</name>
    <dbReference type="NCBI Taxonomy" id="28229"/>
    <lineage>
        <taxon>Bacteria</taxon>
        <taxon>Pseudomonadati</taxon>
        <taxon>Pseudomonadota</taxon>
        <taxon>Gammaproteobacteria</taxon>
        <taxon>Alteromonadales</taxon>
        <taxon>Colwelliaceae</taxon>
        <taxon>Colwellia</taxon>
    </lineage>
</organism>
<dbReference type="GO" id="GO:0006355">
    <property type="term" value="P:regulation of DNA-templated transcription"/>
    <property type="evidence" value="ECO:0007669"/>
    <property type="project" value="InterPro"/>
</dbReference>
<evidence type="ECO:0000256" key="6">
    <source>
        <dbReference type="ARBA" id="ARBA00023125"/>
    </source>
</evidence>
<dbReference type="GO" id="GO:0000156">
    <property type="term" value="F:phosphorelay response regulator activity"/>
    <property type="evidence" value="ECO:0007669"/>
    <property type="project" value="TreeGrafter"/>
</dbReference>
<dbReference type="PANTHER" id="PTHR48111:SF58">
    <property type="entry name" value="TORCAD OPERON TRANSCRIPTIONAL REGULATORY PROTEIN TORR"/>
    <property type="match status" value="1"/>
</dbReference>
<dbReference type="SUPFAM" id="SSF46894">
    <property type="entry name" value="C-terminal effector domain of the bipartite response regulators"/>
    <property type="match status" value="1"/>
</dbReference>
<keyword evidence="4" id="KW-0902">Two-component regulatory system</keyword>
<proteinExistence type="predicted"/>
<evidence type="ECO:0000313" key="11">
    <source>
        <dbReference type="Proteomes" id="UP000029843"/>
    </source>
</evidence>
<dbReference type="Gene3D" id="1.10.10.10">
    <property type="entry name" value="Winged helix-like DNA-binding domain superfamily/Winged helix DNA-binding domain"/>
    <property type="match status" value="1"/>
</dbReference>
<evidence type="ECO:0000256" key="3">
    <source>
        <dbReference type="ARBA" id="ARBA00022553"/>
    </source>
</evidence>
<evidence type="ECO:0000313" key="10">
    <source>
        <dbReference type="EMBL" id="KGJ88344.1"/>
    </source>
</evidence>
<accession>A0A099KC77</accession>
<dbReference type="InterPro" id="IPR001867">
    <property type="entry name" value="OmpR/PhoB-type_DNA-bd"/>
</dbReference>
<protein>
    <submittedName>
        <fullName evidence="10">Transcriptional regulator, winged helix family</fullName>
    </submittedName>
</protein>
<dbReference type="Pfam" id="PF00486">
    <property type="entry name" value="Trans_reg_C"/>
    <property type="match status" value="1"/>
</dbReference>
<keyword evidence="6 8" id="KW-0238">DNA-binding</keyword>
<dbReference type="PANTHER" id="PTHR48111">
    <property type="entry name" value="REGULATOR OF RPOS"/>
    <property type="match status" value="1"/>
</dbReference>
<comment type="caution">
    <text evidence="10">The sequence shown here is derived from an EMBL/GenBank/DDBJ whole genome shotgun (WGS) entry which is preliminary data.</text>
</comment>
<dbReference type="GO" id="GO:0005829">
    <property type="term" value="C:cytosol"/>
    <property type="evidence" value="ECO:0007669"/>
    <property type="project" value="TreeGrafter"/>
</dbReference>
<evidence type="ECO:0000256" key="7">
    <source>
        <dbReference type="ARBA" id="ARBA00023163"/>
    </source>
</evidence>
<dbReference type="PATRIC" id="fig|28229.4.peg.3525"/>
<dbReference type="CDD" id="cd00383">
    <property type="entry name" value="trans_reg_C"/>
    <property type="match status" value="1"/>
</dbReference>
<dbReference type="EMBL" id="JQED01000047">
    <property type="protein sequence ID" value="KGJ88344.1"/>
    <property type="molecule type" value="Genomic_DNA"/>
</dbReference>
<dbReference type="AlphaFoldDB" id="A0A099KC77"/>
<comment type="subcellular location">
    <subcellularLocation>
        <location evidence="1">Cytoplasm</location>
    </subcellularLocation>
</comment>
<evidence type="ECO:0000259" key="9">
    <source>
        <dbReference type="PROSITE" id="PS51755"/>
    </source>
</evidence>
<keyword evidence="5" id="KW-0805">Transcription regulation</keyword>
<keyword evidence="3" id="KW-0597">Phosphoprotein</keyword>
<dbReference type="InterPro" id="IPR016032">
    <property type="entry name" value="Sig_transdc_resp-reg_C-effctor"/>
</dbReference>
<evidence type="ECO:0000256" key="5">
    <source>
        <dbReference type="ARBA" id="ARBA00023015"/>
    </source>
</evidence>
<dbReference type="Proteomes" id="UP000029843">
    <property type="component" value="Unassembled WGS sequence"/>
</dbReference>
<dbReference type="SMART" id="SM00862">
    <property type="entry name" value="Trans_reg_C"/>
    <property type="match status" value="1"/>
</dbReference>
<evidence type="ECO:0000256" key="4">
    <source>
        <dbReference type="ARBA" id="ARBA00023012"/>
    </source>
</evidence>
<feature type="DNA-binding region" description="OmpR/PhoB-type" evidence="8">
    <location>
        <begin position="75"/>
        <end position="174"/>
    </location>
</feature>
<dbReference type="GO" id="GO:0032993">
    <property type="term" value="C:protein-DNA complex"/>
    <property type="evidence" value="ECO:0007669"/>
    <property type="project" value="TreeGrafter"/>
</dbReference>
<keyword evidence="7" id="KW-0804">Transcription</keyword>
<feature type="domain" description="OmpR/PhoB-type" evidence="9">
    <location>
        <begin position="75"/>
        <end position="174"/>
    </location>
</feature>
<sequence>MNPKGQHLFEIYTTLSYVRVASYTSHTLPCLNTKQVAVKVISKDQQPLVRVKNILWRISLTEQKSVIATEDEEDDDLFHFGQCSFDIPKRKLLKNNIPIKLTKAEYDILVAFVANPSRVLSRERLLNLIEHRVDAPNDRTIDVLVRRLRHKIEENPKEPQIFTTIHGEGYLFAADIT</sequence>
<keyword evidence="2" id="KW-0963">Cytoplasm</keyword>
<dbReference type="FunFam" id="1.10.10.10:FF:000099">
    <property type="entry name" value="Two-component system response regulator TorR"/>
    <property type="match status" value="1"/>
</dbReference>
<evidence type="ECO:0000256" key="2">
    <source>
        <dbReference type="ARBA" id="ARBA00022490"/>
    </source>
</evidence>
<dbReference type="GO" id="GO:0000976">
    <property type="term" value="F:transcription cis-regulatory region binding"/>
    <property type="evidence" value="ECO:0007669"/>
    <property type="project" value="TreeGrafter"/>
</dbReference>
<gene>
    <name evidence="10" type="ORF">ND2E_4180</name>
</gene>
<evidence type="ECO:0000256" key="1">
    <source>
        <dbReference type="ARBA" id="ARBA00004496"/>
    </source>
</evidence>
<evidence type="ECO:0000256" key="8">
    <source>
        <dbReference type="PROSITE-ProRule" id="PRU01091"/>
    </source>
</evidence>